<comment type="catalytic activity">
    <reaction evidence="10">
        <text>a 5'-end (N(7)-methyl 5'-triphosphoguanosine)-ribonucleoside in mRNA + H2O = N(7)-methyl-GDP + a 5'-end phospho-ribonucleoside in mRNA + 2 H(+)</text>
        <dbReference type="Rhea" id="RHEA:67484"/>
        <dbReference type="Rhea" id="RHEA-COMP:15692"/>
        <dbReference type="Rhea" id="RHEA-COMP:17167"/>
        <dbReference type="ChEBI" id="CHEBI:15377"/>
        <dbReference type="ChEBI" id="CHEBI:15378"/>
        <dbReference type="ChEBI" id="CHEBI:63714"/>
        <dbReference type="ChEBI" id="CHEBI:138282"/>
        <dbReference type="ChEBI" id="CHEBI:156461"/>
        <dbReference type="EC" id="3.6.1.62"/>
    </reaction>
    <physiologicalReaction direction="left-to-right" evidence="10">
        <dbReference type="Rhea" id="RHEA:67485"/>
    </physiologicalReaction>
</comment>
<keyword evidence="6" id="KW-0378">Hydrolase</keyword>
<evidence type="ECO:0000256" key="2">
    <source>
        <dbReference type="ARBA" id="ARBA00004496"/>
    </source>
</evidence>
<evidence type="ECO:0000313" key="14">
    <source>
        <dbReference type="Proteomes" id="UP000288216"/>
    </source>
</evidence>
<evidence type="ECO:0000256" key="4">
    <source>
        <dbReference type="ARBA" id="ARBA00022490"/>
    </source>
</evidence>
<name>A0A401PBQ9_SCYTO</name>
<dbReference type="AlphaFoldDB" id="A0A401PBQ9"/>
<evidence type="ECO:0000256" key="1">
    <source>
        <dbReference type="ARBA" id="ARBA00004123"/>
    </source>
</evidence>
<dbReference type="GO" id="GO:0140933">
    <property type="term" value="F:5'-(N(7)-methylguanosine 5'-triphospho)-[mRNA] hydrolase activity"/>
    <property type="evidence" value="ECO:0007669"/>
    <property type="project" value="UniProtKB-EC"/>
</dbReference>
<dbReference type="EMBL" id="BFAA01001821">
    <property type="protein sequence ID" value="GCB70557.1"/>
    <property type="molecule type" value="Genomic_DNA"/>
</dbReference>
<dbReference type="Gene3D" id="6.10.140.2030">
    <property type="match status" value="1"/>
</dbReference>
<keyword evidence="14" id="KW-1185">Reference proteome</keyword>
<dbReference type="GO" id="GO:0005634">
    <property type="term" value="C:nucleus"/>
    <property type="evidence" value="ECO:0007669"/>
    <property type="project" value="UniProtKB-SubCell"/>
</dbReference>
<evidence type="ECO:0000259" key="12">
    <source>
        <dbReference type="Pfam" id="PF16741"/>
    </source>
</evidence>
<evidence type="ECO:0000256" key="8">
    <source>
        <dbReference type="ARBA" id="ARBA00023242"/>
    </source>
</evidence>
<dbReference type="Pfam" id="PF06058">
    <property type="entry name" value="DCP1"/>
    <property type="match status" value="1"/>
</dbReference>
<sequence length="601" mass="67152">MSLAALQRQDPYIFHIVDVASQVALYTFSQRDNEWEKTDVEGTLFVYARSASPRHGFTIMNRLSVENRTEPITKDLDFQLQDPFLLYRNAQLSIYGIWFYDEVECQRIAELMKNLTQLEQLKAQQEVGSPITSQNKAVDIVQMLFKAEHEYNKVKQSSEPKQITTSSSLIHNSSSLIKPIPIKLTEIGADTRYQQLQQPDKNTELGTKHLNLAALFGAQKSALTDVSNETRESKNKVSGRPAVVRSLSYEEPRRLPEPEISQTVKKQFCPAIQKLMCRGVDLHPVSELPENHFCENQSEKCLEKSLVGRFHSQSSKDNVSSQQKSFDESSPSISQSTHNLLQKLHCTQASIPTSCPTVIKSELYFSKSQNGSQMQHISQCQSAYLSSSLQVQPKMSQVPALDKAKRTAASNSCSNQIQGSGIIPPHELFQKLQIVQQEQQHHAGKMTLAAKFSAQPPPVISQPNSSMKPFDSRTEKSTSLEKQNLLFQAISPQRIPDTVVPSLLMSPMVFTQSAVGKPVIGIETSAISLPQTDAIPTPKQLHVCLHSPAQMGELINTQNVLTKTQLQEALLYLLQNDTNFVNVIYEAYLTGQPNSAAEKKT</sequence>
<dbReference type="Proteomes" id="UP000288216">
    <property type="component" value="Unassembled WGS sequence"/>
</dbReference>
<dbReference type="Gene3D" id="2.30.29.30">
    <property type="entry name" value="Pleckstrin-homology domain (PH domain)/Phosphotyrosine-binding domain (PTB)"/>
    <property type="match status" value="1"/>
</dbReference>
<dbReference type="GO" id="GO:0003729">
    <property type="term" value="F:mRNA binding"/>
    <property type="evidence" value="ECO:0007669"/>
    <property type="project" value="TreeGrafter"/>
</dbReference>
<dbReference type="PANTHER" id="PTHR16290">
    <property type="entry name" value="TRANSCRIPTION FACTOR SMIF DECAPPING ENZYME DCP1"/>
    <property type="match status" value="1"/>
</dbReference>
<dbReference type="GO" id="GO:0000184">
    <property type="term" value="P:nuclear-transcribed mRNA catabolic process, nonsense-mediated decay"/>
    <property type="evidence" value="ECO:0007669"/>
    <property type="project" value="UniProtKB-KW"/>
</dbReference>
<dbReference type="OMA" id="PANTGNC"/>
<proteinExistence type="inferred from homology"/>
<dbReference type="STRING" id="75743.A0A401PBQ9"/>
<gene>
    <name evidence="13" type="ORF">scyTo_0005708</name>
</gene>
<dbReference type="InterPro" id="IPR011993">
    <property type="entry name" value="PH-like_dom_sf"/>
</dbReference>
<comment type="similarity">
    <text evidence="3">Belongs to the DCP1 family.</text>
</comment>
<dbReference type="CDD" id="cd09804">
    <property type="entry name" value="Dcp1"/>
    <property type="match status" value="1"/>
</dbReference>
<evidence type="ECO:0000313" key="13">
    <source>
        <dbReference type="EMBL" id="GCB70557.1"/>
    </source>
</evidence>
<dbReference type="GO" id="GO:0000290">
    <property type="term" value="P:deadenylation-dependent decapping of nuclear-transcribed mRNA"/>
    <property type="evidence" value="ECO:0007669"/>
    <property type="project" value="InterPro"/>
</dbReference>
<keyword evidence="7" id="KW-0866">Nonsense-mediated mRNA decay</keyword>
<evidence type="ECO:0000256" key="7">
    <source>
        <dbReference type="ARBA" id="ARBA00023161"/>
    </source>
</evidence>
<dbReference type="GO" id="GO:0031087">
    <property type="term" value="P:deadenylation-independent decapping of nuclear-transcribed mRNA"/>
    <property type="evidence" value="ECO:0007669"/>
    <property type="project" value="TreeGrafter"/>
</dbReference>
<dbReference type="SUPFAM" id="SSF50729">
    <property type="entry name" value="PH domain-like"/>
    <property type="match status" value="1"/>
</dbReference>
<evidence type="ECO:0000256" key="5">
    <source>
        <dbReference type="ARBA" id="ARBA00022553"/>
    </source>
</evidence>
<reference evidence="13 14" key="1">
    <citation type="journal article" date="2018" name="Nat. Ecol. Evol.">
        <title>Shark genomes provide insights into elasmobranch evolution and the origin of vertebrates.</title>
        <authorList>
            <person name="Hara Y"/>
            <person name="Yamaguchi K"/>
            <person name="Onimaru K"/>
            <person name="Kadota M"/>
            <person name="Koyanagi M"/>
            <person name="Keeley SD"/>
            <person name="Tatsumi K"/>
            <person name="Tanaka K"/>
            <person name="Motone F"/>
            <person name="Kageyama Y"/>
            <person name="Nozu R"/>
            <person name="Adachi N"/>
            <person name="Nishimura O"/>
            <person name="Nakagawa R"/>
            <person name="Tanegashima C"/>
            <person name="Kiyatake I"/>
            <person name="Matsumoto R"/>
            <person name="Murakumo K"/>
            <person name="Nishida K"/>
            <person name="Terakita A"/>
            <person name="Kuratani S"/>
            <person name="Sato K"/>
            <person name="Hyodo S Kuraku.S."/>
        </authorList>
    </citation>
    <scope>NUCLEOTIDE SEQUENCE [LARGE SCALE GENOMIC DNA]</scope>
</reference>
<dbReference type="GO" id="GO:0008047">
    <property type="term" value="F:enzyme activator activity"/>
    <property type="evidence" value="ECO:0007669"/>
    <property type="project" value="InterPro"/>
</dbReference>
<dbReference type="GO" id="GO:0006397">
    <property type="term" value="P:mRNA processing"/>
    <property type="evidence" value="ECO:0007669"/>
    <property type="project" value="UniProtKB-KW"/>
</dbReference>
<evidence type="ECO:0000256" key="6">
    <source>
        <dbReference type="ARBA" id="ARBA00022801"/>
    </source>
</evidence>
<evidence type="ECO:0000256" key="10">
    <source>
        <dbReference type="ARBA" id="ARBA00047661"/>
    </source>
</evidence>
<evidence type="ECO:0000256" key="9">
    <source>
        <dbReference type="ARBA" id="ARBA00026102"/>
    </source>
</evidence>
<comment type="caution">
    <text evidence="13">The sequence shown here is derived from an EMBL/GenBank/DDBJ whole genome shotgun (WGS) entry which is preliminary data.</text>
</comment>
<dbReference type="OrthoDB" id="440673at2759"/>
<protein>
    <recommendedName>
        <fullName evidence="9">5'-(N(7)-methylguanosine 5'-triphospho)-[mRNA] hydrolase</fullName>
        <ecNumber evidence="9">3.6.1.62</ecNumber>
    </recommendedName>
</protein>
<keyword evidence="5" id="KW-0597">Phosphoprotein</keyword>
<feature type="domain" description="mRNA-decapping enzyme C-terminal" evidence="12">
    <location>
        <begin position="558"/>
        <end position="600"/>
    </location>
</feature>
<organism evidence="13 14">
    <name type="scientific">Scyliorhinus torazame</name>
    <name type="common">Cloudy catshark</name>
    <name type="synonym">Catulus torazame</name>
    <dbReference type="NCBI Taxonomy" id="75743"/>
    <lineage>
        <taxon>Eukaryota</taxon>
        <taxon>Metazoa</taxon>
        <taxon>Chordata</taxon>
        <taxon>Craniata</taxon>
        <taxon>Vertebrata</taxon>
        <taxon>Chondrichthyes</taxon>
        <taxon>Elasmobranchii</taxon>
        <taxon>Galeomorphii</taxon>
        <taxon>Galeoidea</taxon>
        <taxon>Carcharhiniformes</taxon>
        <taxon>Scyliorhinidae</taxon>
        <taxon>Scyliorhinus</taxon>
    </lineage>
</organism>
<dbReference type="GO" id="GO:0000932">
    <property type="term" value="C:P-body"/>
    <property type="evidence" value="ECO:0007669"/>
    <property type="project" value="TreeGrafter"/>
</dbReference>
<comment type="subcellular location">
    <subcellularLocation>
        <location evidence="2">Cytoplasm</location>
    </subcellularLocation>
    <subcellularLocation>
        <location evidence="1">Nucleus</location>
    </subcellularLocation>
</comment>
<evidence type="ECO:0000256" key="11">
    <source>
        <dbReference type="SAM" id="MobiDB-lite"/>
    </source>
</evidence>
<dbReference type="PANTHER" id="PTHR16290:SF5">
    <property type="entry name" value="MRNA-DECAPPING ENZYME 1B"/>
    <property type="match status" value="1"/>
</dbReference>
<feature type="region of interest" description="Disordered" evidence="11">
    <location>
        <begin position="455"/>
        <end position="477"/>
    </location>
</feature>
<keyword evidence="8" id="KW-0539">Nucleus</keyword>
<keyword evidence="4" id="KW-0963">Cytoplasm</keyword>
<evidence type="ECO:0000256" key="3">
    <source>
        <dbReference type="ARBA" id="ARBA00008778"/>
    </source>
</evidence>
<dbReference type="Pfam" id="PF16741">
    <property type="entry name" value="mRNA_decap_C"/>
    <property type="match status" value="1"/>
</dbReference>
<feature type="region of interest" description="Disordered" evidence="11">
    <location>
        <begin position="313"/>
        <end position="334"/>
    </location>
</feature>
<dbReference type="InterPro" id="IPR031953">
    <property type="entry name" value="mRNA_decap_C"/>
</dbReference>
<dbReference type="EC" id="3.6.1.62" evidence="9"/>
<dbReference type="InterPro" id="IPR010334">
    <property type="entry name" value="Dcp1"/>
</dbReference>
<dbReference type="FunFam" id="2.30.29.30:FF:000097">
    <property type="entry name" value="Putative mRNA-decapping enzyme 1A"/>
    <property type="match status" value="1"/>
</dbReference>
<accession>A0A401PBQ9</accession>